<evidence type="ECO:0008006" key="5">
    <source>
        <dbReference type="Google" id="ProtNLM"/>
    </source>
</evidence>
<evidence type="ECO:0000313" key="3">
    <source>
        <dbReference type="EMBL" id="MBK1705577.1"/>
    </source>
</evidence>
<reference evidence="3" key="1">
    <citation type="submission" date="2017-08" db="EMBL/GenBank/DDBJ databases">
        <authorList>
            <person name="Imhoff J.F."/>
            <person name="Rahn T."/>
            <person name="Kuenzel S."/>
            <person name="Neulinger S.C."/>
        </authorList>
    </citation>
    <scope>NUCLEOTIDE SEQUENCE</scope>
    <source>
        <strain evidence="3">DSM 11080</strain>
    </source>
</reference>
<keyword evidence="2" id="KW-0472">Membrane</keyword>
<comment type="caution">
    <text evidence="3">The sequence shown here is derived from an EMBL/GenBank/DDBJ whole genome shotgun (WGS) entry which is preliminary data.</text>
</comment>
<proteinExistence type="predicted"/>
<organism evidence="3 4">
    <name type="scientific">Halochromatium glycolicum</name>
    <dbReference type="NCBI Taxonomy" id="85075"/>
    <lineage>
        <taxon>Bacteria</taxon>
        <taxon>Pseudomonadati</taxon>
        <taxon>Pseudomonadota</taxon>
        <taxon>Gammaproteobacteria</taxon>
        <taxon>Chromatiales</taxon>
        <taxon>Chromatiaceae</taxon>
        <taxon>Halochromatium</taxon>
    </lineage>
</organism>
<evidence type="ECO:0000313" key="4">
    <source>
        <dbReference type="Proteomes" id="UP001296776"/>
    </source>
</evidence>
<reference evidence="3" key="2">
    <citation type="journal article" date="2020" name="Microorganisms">
        <title>Osmotic Adaptation and Compatible Solute Biosynthesis of Phototrophic Bacteria as Revealed from Genome Analyses.</title>
        <authorList>
            <person name="Imhoff J.F."/>
            <person name="Rahn T."/>
            <person name="Kunzel S."/>
            <person name="Keller A."/>
            <person name="Neulinger S.C."/>
        </authorList>
    </citation>
    <scope>NUCLEOTIDE SEQUENCE</scope>
    <source>
        <strain evidence="3">DSM 11080</strain>
    </source>
</reference>
<name>A0AAJ0XB53_9GAMM</name>
<gene>
    <name evidence="3" type="ORF">CKO40_13695</name>
</gene>
<evidence type="ECO:0000256" key="2">
    <source>
        <dbReference type="SAM" id="Phobius"/>
    </source>
</evidence>
<dbReference type="InterPro" id="IPR012902">
    <property type="entry name" value="N_methyl_site"/>
</dbReference>
<protein>
    <recommendedName>
        <fullName evidence="5">Prepilin-type N-terminal cleavage/methylation domain-containing protein</fullName>
    </recommendedName>
</protein>
<keyword evidence="2" id="KW-0812">Transmembrane</keyword>
<sequence>MSGAPLARPCCRGVEPQGAGPQGAGLPQHGLHVQWRQGDGLPRAAIEHAPRVIRAQRRHAVLHVRSRPGLGSATRLTLRPSGHGYRRRGGERGFSLLEVLVAFAILALSLGVLLQIFSRALNTTALNETYSRAVALAEAKLDRVGIAIPLEEGVYSGEPEDGMDWIISIEPYQPGGWLGDAAAFASYQVTAVAAWPSASGTRRVTLRTIRLGPESGL</sequence>
<accession>A0AAJ0XB53</accession>
<evidence type="ECO:0000256" key="1">
    <source>
        <dbReference type="SAM" id="MobiDB-lite"/>
    </source>
</evidence>
<dbReference type="Pfam" id="PF07963">
    <property type="entry name" value="N_methyl"/>
    <property type="match status" value="1"/>
</dbReference>
<dbReference type="Proteomes" id="UP001296776">
    <property type="component" value="Unassembled WGS sequence"/>
</dbReference>
<dbReference type="PROSITE" id="PS00409">
    <property type="entry name" value="PROKAR_NTER_METHYL"/>
    <property type="match status" value="1"/>
</dbReference>
<dbReference type="NCBIfam" id="TIGR02532">
    <property type="entry name" value="IV_pilin_GFxxxE"/>
    <property type="match status" value="1"/>
</dbReference>
<keyword evidence="4" id="KW-1185">Reference proteome</keyword>
<dbReference type="EMBL" id="NRSJ01000024">
    <property type="protein sequence ID" value="MBK1705577.1"/>
    <property type="molecule type" value="Genomic_DNA"/>
</dbReference>
<feature type="transmembrane region" description="Helical" evidence="2">
    <location>
        <begin position="96"/>
        <end position="117"/>
    </location>
</feature>
<dbReference type="AlphaFoldDB" id="A0AAJ0XB53"/>
<keyword evidence="2" id="KW-1133">Transmembrane helix</keyword>
<feature type="compositionally biased region" description="Low complexity" evidence="1">
    <location>
        <begin position="16"/>
        <end position="28"/>
    </location>
</feature>
<feature type="region of interest" description="Disordered" evidence="1">
    <location>
        <begin position="1"/>
        <end position="28"/>
    </location>
</feature>